<dbReference type="Proteomes" id="UP000663181">
    <property type="component" value="Chromosome"/>
</dbReference>
<feature type="domain" description="Autotransporter" evidence="3">
    <location>
        <begin position="824"/>
        <end position="1103"/>
    </location>
</feature>
<evidence type="ECO:0000313" key="5">
    <source>
        <dbReference type="Proteomes" id="UP000663181"/>
    </source>
</evidence>
<protein>
    <submittedName>
        <fullName evidence="4">Autotransporter outer membrane beta-barrel domain-containing protein</fullName>
    </submittedName>
</protein>
<evidence type="ECO:0000259" key="3">
    <source>
        <dbReference type="PROSITE" id="PS51208"/>
    </source>
</evidence>
<gene>
    <name evidence="4" type="ORF">ISN74_01045</name>
</gene>
<feature type="compositionally biased region" description="Polar residues" evidence="1">
    <location>
        <begin position="762"/>
        <end position="771"/>
    </location>
</feature>
<name>A0ABX7GU98_9GAMM</name>
<sequence>MTRRILVGAISASLFAPYASYATSGQQVANGVSLLLAPDNYVTSALPTLSVLNAGSITADGGVSLNASGSSGIGAQVNGQGSWLVFSGGSISTSGPYGYGVYTLAGGSATIGRDSQGAGTSITTSANYGYGLYGTDAGTVINAVGATINTSGGASYGARISGAELLLANSSISTIGNTSYGVYADASTFDPAAQGQVVLNKVSISTQGSSSHAVYLDGSRAGVTATITGGSFTTSGNQSVGIYLTQGAQATVTGASAQTTGTSSYGISMNQDGSQIALDRVSVTTAGNNADAVWAPSNTIITASNFDIHTTGGTALGFDNRASTITLTNGSILTEGANSHALYASQESSSAAVIFGENLDIQTKGAGAVGAWARLGGQISLSDSTIATTGDTSVGVRTGGGSTVLLTDTNIETGGTTAYGVYAQGVVNMLNGTIHTTGQGAYGVAVADGGQMSLRGVDVMTDGIDAVGIAFGGTTSASEGGAFGMDGGSLISMQSHALAAAGNTDINLSNGVQAIGGSGVLLDVRDVVGQVTLTMDNSVDAQGDIVFDPSLLGGAIPAANTMVSLSNGSKWTGATQNAVSTLSLDSGSLWVMTGDSSLGQLALSNSTIQFAPPESDNYKTLVVNGDLSGAGGVIGMNTLLNEGGVLGNQHTDRLLILGNVTTTGTVLLDITPQGDGAATGASDDGTVSPSEGISLVQVAGSSRADAFALKNGYAAVGPWKYTLYAFEPGQTDPAQNAMNSGTFNWDYRLASAYVGEADGSPDASTNNVTPQDESRPDAPVRVRPAVVPQMPSYIVAPTALLNYGDSMIDTLHQRLGEIRDATPSDPHGGELFVRYVGSQEQYSSNLGFADYGFGFDQQINALQLGGSIVSWTADNSSLRAGWALDKGTTRVTPNAPDGASVGRYDAHGVSAWMTWQQANGFYVDAVLGGEHYRGDVDTQARNSAVANLRAGSWTASVEMGYPFALGKGWSLEPQAQLKHQSLTFNDFADADGLSTQINVGGLTATRVGARLVKTDDTRFSPYLRADFIRTTGGDSQIGTSSSAWDASGVFSGGRLGNSYRLGAGATSQWTSHLALYGEADYRRGTASHGLRGWQANMGLRFDF</sequence>
<dbReference type="NCBIfam" id="TIGR01414">
    <property type="entry name" value="autotrans_barl"/>
    <property type="match status" value="1"/>
</dbReference>
<accession>A0ABX7GU98</accession>
<evidence type="ECO:0000256" key="2">
    <source>
        <dbReference type="SAM" id="SignalP"/>
    </source>
</evidence>
<dbReference type="InterPro" id="IPR005546">
    <property type="entry name" value="Autotransporte_beta"/>
</dbReference>
<dbReference type="SUPFAM" id="SSF103515">
    <property type="entry name" value="Autotransporter"/>
    <property type="match status" value="1"/>
</dbReference>
<dbReference type="Gene3D" id="2.40.128.130">
    <property type="entry name" value="Autotransporter beta-domain"/>
    <property type="match status" value="1"/>
</dbReference>
<dbReference type="PROSITE" id="PS51208">
    <property type="entry name" value="AUTOTRANSPORTER"/>
    <property type="match status" value="1"/>
</dbReference>
<dbReference type="InterPro" id="IPR036709">
    <property type="entry name" value="Autotransporte_beta_dom_sf"/>
</dbReference>
<dbReference type="Gene3D" id="2.160.20.20">
    <property type="match status" value="1"/>
</dbReference>
<keyword evidence="2" id="KW-0732">Signal</keyword>
<feature type="signal peptide" evidence="2">
    <location>
        <begin position="1"/>
        <end position="21"/>
    </location>
</feature>
<evidence type="ECO:0000313" key="4">
    <source>
        <dbReference type="EMBL" id="QRN54025.1"/>
    </source>
</evidence>
<organism evidence="4 5">
    <name type="scientific">Dyella caseinilytica</name>
    <dbReference type="NCBI Taxonomy" id="1849581"/>
    <lineage>
        <taxon>Bacteria</taxon>
        <taxon>Pseudomonadati</taxon>
        <taxon>Pseudomonadota</taxon>
        <taxon>Gammaproteobacteria</taxon>
        <taxon>Lysobacterales</taxon>
        <taxon>Rhodanobacteraceae</taxon>
        <taxon>Dyella</taxon>
    </lineage>
</organism>
<dbReference type="InterPro" id="IPR043990">
    <property type="entry name" value="AC_1"/>
</dbReference>
<dbReference type="SMART" id="SM00869">
    <property type="entry name" value="Autotransporter"/>
    <property type="match status" value="1"/>
</dbReference>
<proteinExistence type="predicted"/>
<feature type="region of interest" description="Disordered" evidence="1">
    <location>
        <begin position="756"/>
        <end position="778"/>
    </location>
</feature>
<dbReference type="Pfam" id="PF03797">
    <property type="entry name" value="Autotransporter"/>
    <property type="match status" value="1"/>
</dbReference>
<dbReference type="InterPro" id="IPR006315">
    <property type="entry name" value="OM_autotransptr_brl_dom"/>
</dbReference>
<keyword evidence="5" id="KW-1185">Reference proteome</keyword>
<dbReference type="SUPFAM" id="SSF51126">
    <property type="entry name" value="Pectin lyase-like"/>
    <property type="match status" value="1"/>
</dbReference>
<dbReference type="Pfam" id="PF18883">
    <property type="entry name" value="AC_1"/>
    <property type="match status" value="1"/>
</dbReference>
<dbReference type="RefSeq" id="WP_203546680.1">
    <property type="nucleotide sequence ID" value="NZ_CP064030.1"/>
</dbReference>
<dbReference type="InterPro" id="IPR011050">
    <property type="entry name" value="Pectin_lyase_fold/virulence"/>
</dbReference>
<reference evidence="4 5" key="1">
    <citation type="submission" date="2020-10" db="EMBL/GenBank/DDBJ databases">
        <title>Phylogeny of dyella-like bacteria.</title>
        <authorList>
            <person name="Fu J."/>
        </authorList>
    </citation>
    <scope>NUCLEOTIDE SEQUENCE [LARGE SCALE GENOMIC DNA]</scope>
    <source>
        <strain evidence="4 5">DHOB09</strain>
    </source>
</reference>
<dbReference type="InterPro" id="IPR012332">
    <property type="entry name" value="Autotransporter_pectin_lyase_C"/>
</dbReference>
<evidence type="ECO:0000256" key="1">
    <source>
        <dbReference type="SAM" id="MobiDB-lite"/>
    </source>
</evidence>
<dbReference type="EMBL" id="CP064030">
    <property type="protein sequence ID" value="QRN54025.1"/>
    <property type="molecule type" value="Genomic_DNA"/>
</dbReference>
<feature type="chain" id="PRO_5045383765" evidence="2">
    <location>
        <begin position="22"/>
        <end position="1103"/>
    </location>
</feature>